<dbReference type="Proteomes" id="UP000198341">
    <property type="component" value="Chromosome 9"/>
</dbReference>
<dbReference type="AlphaFoldDB" id="K8F2T0"/>
<dbReference type="SUPFAM" id="SSF53474">
    <property type="entry name" value="alpha/beta-Hydrolases"/>
    <property type="match status" value="1"/>
</dbReference>
<dbReference type="InterPro" id="IPR029058">
    <property type="entry name" value="AB_hydrolase_fold"/>
</dbReference>
<evidence type="ECO:0000313" key="1">
    <source>
        <dbReference type="EMBL" id="CCO66638.1"/>
    </source>
</evidence>
<organism evidence="1 2">
    <name type="scientific">Bathycoccus prasinos</name>
    <dbReference type="NCBI Taxonomy" id="41875"/>
    <lineage>
        <taxon>Eukaryota</taxon>
        <taxon>Viridiplantae</taxon>
        <taxon>Chlorophyta</taxon>
        <taxon>Mamiellophyceae</taxon>
        <taxon>Mamiellales</taxon>
        <taxon>Bathycoccaceae</taxon>
        <taxon>Bathycoccus</taxon>
    </lineage>
</organism>
<evidence type="ECO:0000313" key="2">
    <source>
        <dbReference type="Proteomes" id="UP000198341"/>
    </source>
</evidence>
<dbReference type="GO" id="GO:0016787">
    <property type="term" value="F:hydrolase activity"/>
    <property type="evidence" value="ECO:0007669"/>
    <property type="project" value="InterPro"/>
</dbReference>
<evidence type="ECO:0008006" key="3">
    <source>
        <dbReference type="Google" id="ProtNLM"/>
    </source>
</evidence>
<protein>
    <recommendedName>
        <fullName evidence="3">Retinoblastoma-binding protein 9</fullName>
    </recommendedName>
</protein>
<dbReference type="OrthoDB" id="495350at2759"/>
<reference evidence="1 2" key="1">
    <citation type="submission" date="2011-10" db="EMBL/GenBank/DDBJ databases">
        <authorList>
            <person name="Genoscope - CEA"/>
        </authorList>
    </citation>
    <scope>NUCLEOTIDE SEQUENCE [LARGE SCALE GENOMIC DNA]</scope>
    <source>
        <strain evidence="1 2">RCC 1105</strain>
    </source>
</reference>
<dbReference type="STRING" id="41875.K8F2T0"/>
<dbReference type="PANTHER" id="PTHR15394">
    <property type="entry name" value="SERINE HYDROLASE RBBP9"/>
    <property type="match status" value="1"/>
</dbReference>
<proteinExistence type="predicted"/>
<dbReference type="PANTHER" id="PTHR15394:SF3">
    <property type="entry name" value="SERINE HYDROLASE RBBP9"/>
    <property type="match status" value="1"/>
</dbReference>
<gene>
    <name evidence="1" type="ORF">Bathy09g01030</name>
</gene>
<dbReference type="Pfam" id="PF06821">
    <property type="entry name" value="Ser_hydrolase"/>
    <property type="match status" value="1"/>
</dbReference>
<dbReference type="EMBL" id="FO082270">
    <property type="protein sequence ID" value="CCO66638.1"/>
    <property type="molecule type" value="Genomic_DNA"/>
</dbReference>
<accession>K8F2T0</accession>
<keyword evidence="2" id="KW-1185">Reference proteome</keyword>
<sequence length="237" mass="27154">MSAGANTIAATRHQISSNNINDKMKKKIKLILLPGMGCCPVKESNFYGWLETKIRTDAHLRERFTLDLRDFPDPHLWYFFELLIILSFFDDDALKLIRARSIWLPFVRDALAADEHSILIGHSSGAVACARYAEKYKVKGICVCAGYDDDLGDATERASGYFDTPWDYRKIQENTQFRVCFAGARDHLVPIDVQRRFAKNLDAKCVEFPEGGHFFTPTFEELMREIEKALDETEDET</sequence>
<dbReference type="KEGG" id="bpg:Bathy09g01030"/>
<dbReference type="Gene3D" id="3.40.50.1820">
    <property type="entry name" value="alpha/beta hydrolase"/>
    <property type="match status" value="1"/>
</dbReference>
<dbReference type="eggNOG" id="ENOG502QVNM">
    <property type="taxonomic scope" value="Eukaryota"/>
</dbReference>
<name>K8F2T0_9CHLO</name>
<dbReference type="GeneID" id="19013610"/>
<dbReference type="InterPro" id="IPR010662">
    <property type="entry name" value="RBBP9/YdeN"/>
</dbReference>
<dbReference type="RefSeq" id="XP_007511078.1">
    <property type="nucleotide sequence ID" value="XM_007511016.1"/>
</dbReference>